<dbReference type="Pfam" id="PF02574">
    <property type="entry name" value="S-methyl_trans"/>
    <property type="match status" value="1"/>
</dbReference>
<dbReference type="GO" id="GO:0032259">
    <property type="term" value="P:methylation"/>
    <property type="evidence" value="ECO:0007669"/>
    <property type="project" value="UniProtKB-KW"/>
</dbReference>
<feature type="binding site" evidence="4">
    <location>
        <position position="291"/>
    </location>
    <ligand>
        <name>Zn(2+)</name>
        <dbReference type="ChEBI" id="CHEBI:29105"/>
    </ligand>
</feature>
<dbReference type="EMBL" id="JACVVK020000059">
    <property type="protein sequence ID" value="KAK7497309.1"/>
    <property type="molecule type" value="Genomic_DNA"/>
</dbReference>
<evidence type="ECO:0000256" key="3">
    <source>
        <dbReference type="ARBA" id="ARBA00034478"/>
    </source>
</evidence>
<sequence>MKSLRLLSYMCFPSCSYAQFDSRICQKVRRIFKDPGVPKTGFAPKCQLAHSHIPATICQVKPACSGQLTQPLTGKGRHDGHRSKGLRERLRDGEDIICAEGYMWELERRGYLKSGVFTPEVVLDHPERVTNLHEEYVHAGSDIVEAFTYYGHREKLRLIGREDELEKLNLTALSLARSVADKHGCLMAGNLSNTTSFDPDDATIIERTREIFKEQVEWAVRGGADMMIAETFNDLGEAKLALEAIQKYGNGIPAVVTLTPYFHDVTTDGVPIPQALRELEQLGADVVGLNCGRGPKTFLPLLKEARKVVKGPLAALPVPFRTTPKQKTFQSLTDPENGKKLYPLDLACVQCNRSDIREFALEARDLGVRYVGLCCGSTSNLVRELALVYGRNPPSAKFEPDLSKNFAMGGLYRRSSHILSHMTGEEDGAAS</sequence>
<comment type="pathway">
    <text evidence="3">Amino-acid biosynthesis; L-methionine biosynthesis via de novo pathway.</text>
</comment>
<dbReference type="Proteomes" id="UP001519460">
    <property type="component" value="Unassembled WGS sequence"/>
</dbReference>
<accession>A0ABD0LCM4</accession>
<dbReference type="Gene3D" id="3.20.20.330">
    <property type="entry name" value="Homocysteine-binding-like domain"/>
    <property type="match status" value="1"/>
</dbReference>
<dbReference type="SUPFAM" id="SSF82282">
    <property type="entry name" value="Homocysteine S-methyltransferase"/>
    <property type="match status" value="1"/>
</dbReference>
<reference evidence="6 7" key="1">
    <citation type="journal article" date="2023" name="Sci. Data">
        <title>Genome assembly of the Korean intertidal mud-creeper Batillaria attramentaria.</title>
        <authorList>
            <person name="Patra A.K."/>
            <person name="Ho P.T."/>
            <person name="Jun S."/>
            <person name="Lee S.J."/>
            <person name="Kim Y."/>
            <person name="Won Y.J."/>
        </authorList>
    </citation>
    <scope>NUCLEOTIDE SEQUENCE [LARGE SCALE GENOMIC DNA]</scope>
    <source>
        <strain evidence="6">Wonlab-2016</strain>
    </source>
</reference>
<feature type="binding site" evidence="4">
    <location>
        <position position="374"/>
    </location>
    <ligand>
        <name>Zn(2+)</name>
        <dbReference type="ChEBI" id="CHEBI:29105"/>
    </ligand>
</feature>
<comment type="caution">
    <text evidence="6">The sequence shown here is derived from an EMBL/GenBank/DDBJ whole genome shotgun (WGS) entry which is preliminary data.</text>
</comment>
<evidence type="ECO:0000256" key="1">
    <source>
        <dbReference type="ARBA" id="ARBA00022603"/>
    </source>
</evidence>
<dbReference type="GO" id="GO:0046872">
    <property type="term" value="F:metal ion binding"/>
    <property type="evidence" value="ECO:0007669"/>
    <property type="project" value="UniProtKB-KW"/>
</dbReference>
<organism evidence="6 7">
    <name type="scientific">Batillaria attramentaria</name>
    <dbReference type="NCBI Taxonomy" id="370345"/>
    <lineage>
        <taxon>Eukaryota</taxon>
        <taxon>Metazoa</taxon>
        <taxon>Spiralia</taxon>
        <taxon>Lophotrochozoa</taxon>
        <taxon>Mollusca</taxon>
        <taxon>Gastropoda</taxon>
        <taxon>Caenogastropoda</taxon>
        <taxon>Sorbeoconcha</taxon>
        <taxon>Cerithioidea</taxon>
        <taxon>Batillariidae</taxon>
        <taxon>Batillaria</taxon>
    </lineage>
</organism>
<keyword evidence="7" id="KW-1185">Reference proteome</keyword>
<evidence type="ECO:0000313" key="7">
    <source>
        <dbReference type="Proteomes" id="UP001519460"/>
    </source>
</evidence>
<dbReference type="GO" id="GO:0008168">
    <property type="term" value="F:methyltransferase activity"/>
    <property type="evidence" value="ECO:0007669"/>
    <property type="project" value="UniProtKB-UniRule"/>
</dbReference>
<dbReference type="InterPro" id="IPR036589">
    <property type="entry name" value="HCY_dom_sf"/>
</dbReference>
<dbReference type="PANTHER" id="PTHR11103">
    <property type="entry name" value="SLR1189 PROTEIN"/>
    <property type="match status" value="1"/>
</dbReference>
<feature type="domain" description="Hcy-binding" evidence="5">
    <location>
        <begin position="84"/>
        <end position="389"/>
    </location>
</feature>
<gene>
    <name evidence="6" type="ORF">BaRGS_00011353</name>
</gene>
<protein>
    <recommendedName>
        <fullName evidence="5">Hcy-binding domain-containing protein</fullName>
    </recommendedName>
</protein>
<keyword evidence="4" id="KW-0479">Metal-binding</keyword>
<evidence type="ECO:0000256" key="4">
    <source>
        <dbReference type="PROSITE-ProRule" id="PRU00333"/>
    </source>
</evidence>
<feature type="binding site" evidence="4">
    <location>
        <position position="375"/>
    </location>
    <ligand>
        <name>Zn(2+)</name>
        <dbReference type="ChEBI" id="CHEBI:29105"/>
    </ligand>
</feature>
<proteinExistence type="predicted"/>
<dbReference type="AlphaFoldDB" id="A0ABD0LCM4"/>
<evidence type="ECO:0000313" key="6">
    <source>
        <dbReference type="EMBL" id="KAK7497309.1"/>
    </source>
</evidence>
<evidence type="ECO:0000259" key="5">
    <source>
        <dbReference type="PROSITE" id="PS50970"/>
    </source>
</evidence>
<dbReference type="PROSITE" id="PS50970">
    <property type="entry name" value="HCY"/>
    <property type="match status" value="1"/>
</dbReference>
<evidence type="ECO:0000256" key="2">
    <source>
        <dbReference type="ARBA" id="ARBA00022679"/>
    </source>
</evidence>
<keyword evidence="1 4" id="KW-0489">Methyltransferase</keyword>
<comment type="cofactor">
    <cofactor evidence="4">
        <name>Zn(2+)</name>
        <dbReference type="ChEBI" id="CHEBI:29105"/>
    </cofactor>
</comment>
<name>A0ABD0LCM4_9CAEN</name>
<keyword evidence="4" id="KW-0862">Zinc</keyword>
<keyword evidence="2 4" id="KW-0808">Transferase</keyword>
<dbReference type="InterPro" id="IPR003726">
    <property type="entry name" value="HCY_dom"/>
</dbReference>
<dbReference type="PANTHER" id="PTHR11103:SF18">
    <property type="entry name" value="SLR1189 PROTEIN"/>
    <property type="match status" value="1"/>
</dbReference>